<feature type="non-terminal residue" evidence="1">
    <location>
        <position position="39"/>
    </location>
</feature>
<dbReference type="GO" id="GO:0050660">
    <property type="term" value="F:flavin adenine dinucleotide binding"/>
    <property type="evidence" value="ECO:0007669"/>
    <property type="project" value="InterPro"/>
</dbReference>
<sequence>MDLAFSEEQEMLWKSARDFLANKCPKTLVREMEEDEQGY</sequence>
<dbReference type="EMBL" id="BARS01003619">
    <property type="protein sequence ID" value="GAF84772.1"/>
    <property type="molecule type" value="Genomic_DNA"/>
</dbReference>
<dbReference type="GO" id="GO:0016627">
    <property type="term" value="F:oxidoreductase activity, acting on the CH-CH group of donors"/>
    <property type="evidence" value="ECO:0007669"/>
    <property type="project" value="InterPro"/>
</dbReference>
<organism evidence="1">
    <name type="scientific">marine sediment metagenome</name>
    <dbReference type="NCBI Taxonomy" id="412755"/>
    <lineage>
        <taxon>unclassified sequences</taxon>
        <taxon>metagenomes</taxon>
        <taxon>ecological metagenomes</taxon>
    </lineage>
</organism>
<evidence type="ECO:0000313" key="1">
    <source>
        <dbReference type="EMBL" id="GAF84772.1"/>
    </source>
</evidence>
<dbReference type="AlphaFoldDB" id="X0T9A0"/>
<proteinExistence type="predicted"/>
<reference evidence="1" key="1">
    <citation type="journal article" date="2014" name="Front. Microbiol.">
        <title>High frequency of phylogenetically diverse reductive dehalogenase-homologous genes in deep subseafloor sedimentary metagenomes.</title>
        <authorList>
            <person name="Kawai M."/>
            <person name="Futagami T."/>
            <person name="Toyoda A."/>
            <person name="Takaki Y."/>
            <person name="Nishi S."/>
            <person name="Hori S."/>
            <person name="Arai W."/>
            <person name="Tsubouchi T."/>
            <person name="Morono Y."/>
            <person name="Uchiyama I."/>
            <person name="Ito T."/>
            <person name="Fujiyama A."/>
            <person name="Inagaki F."/>
            <person name="Takami H."/>
        </authorList>
    </citation>
    <scope>NUCLEOTIDE SEQUENCE</scope>
    <source>
        <strain evidence="1">Expedition CK06-06</strain>
    </source>
</reference>
<comment type="caution">
    <text evidence="1">The sequence shown here is derived from an EMBL/GenBank/DDBJ whole genome shotgun (WGS) entry which is preliminary data.</text>
</comment>
<dbReference type="Gene3D" id="1.10.540.10">
    <property type="entry name" value="Acyl-CoA dehydrogenase/oxidase, N-terminal domain"/>
    <property type="match status" value="1"/>
</dbReference>
<evidence type="ECO:0008006" key="2">
    <source>
        <dbReference type="Google" id="ProtNLM"/>
    </source>
</evidence>
<name>X0T9A0_9ZZZZ</name>
<dbReference type="InterPro" id="IPR037069">
    <property type="entry name" value="AcylCoA_DH/ox_N_sf"/>
</dbReference>
<accession>X0T9A0</accession>
<gene>
    <name evidence="1" type="ORF">S01H1_07016</name>
</gene>
<protein>
    <recommendedName>
        <fullName evidence="2">Acyl-CoA dehydrogenase/oxidase N-terminal domain-containing protein</fullName>
    </recommendedName>
</protein>